<dbReference type="EMBL" id="OV696695">
    <property type="protein sequence ID" value="CAH1237827.1"/>
    <property type="molecule type" value="Genomic_DNA"/>
</dbReference>
<evidence type="ECO:0000313" key="2">
    <source>
        <dbReference type="Proteomes" id="UP000838412"/>
    </source>
</evidence>
<evidence type="ECO:0000313" key="1">
    <source>
        <dbReference type="EMBL" id="CAH1237827.1"/>
    </source>
</evidence>
<dbReference type="AlphaFoldDB" id="A0A8J9YRU4"/>
<keyword evidence="2" id="KW-1185">Reference proteome</keyword>
<name>A0A8J9YRU4_BRALA</name>
<gene>
    <name evidence="1" type="primary">Hypp5453</name>
    <name evidence="1" type="ORF">BLAG_LOCUS2638</name>
</gene>
<proteinExistence type="predicted"/>
<reference evidence="1" key="1">
    <citation type="submission" date="2022-01" db="EMBL/GenBank/DDBJ databases">
        <authorList>
            <person name="Braso-Vives M."/>
        </authorList>
    </citation>
    <scope>NUCLEOTIDE SEQUENCE</scope>
</reference>
<protein>
    <submittedName>
        <fullName evidence="1">Hypp5453 protein</fullName>
    </submittedName>
</protein>
<dbReference type="Proteomes" id="UP000838412">
    <property type="component" value="Chromosome 10"/>
</dbReference>
<sequence length="307" mass="33725">MGCASTRVAVAVVGDVTQHKKVNDLKVLARLSGNKDERDEDTDMDNVKEVLAGTTGQPSTRFEVLHGLQPDQLLVVIKGDNVDSSLREMALKKYIKKVSYTASSLTNSLRLSKVLHGLQPDQLLVVIKGDNVDSSLREMAQKKYIKKVLHGLQPDQLLVVIKGDNVDSSLREMALKKYIKKVSYTASSLTNSLRLSKVLNGLQPDQLLVVIKGDNVDSSLREMAQKKYIKIVLHGLQPDQLLVVIKGDNVDSSLREMAQKKYIKMLASQMKGMAKKGELKLNDGREIASVVIEGEEGVGASIPVDPK</sequence>
<organism evidence="1 2">
    <name type="scientific">Branchiostoma lanceolatum</name>
    <name type="common">Common lancelet</name>
    <name type="synonym">Amphioxus lanceolatum</name>
    <dbReference type="NCBI Taxonomy" id="7740"/>
    <lineage>
        <taxon>Eukaryota</taxon>
        <taxon>Metazoa</taxon>
        <taxon>Chordata</taxon>
        <taxon>Cephalochordata</taxon>
        <taxon>Leptocardii</taxon>
        <taxon>Amphioxiformes</taxon>
        <taxon>Branchiostomatidae</taxon>
        <taxon>Branchiostoma</taxon>
    </lineage>
</organism>
<accession>A0A8J9YRU4</accession>
<dbReference type="OrthoDB" id="10285645at2759"/>